<reference evidence="3 4" key="1">
    <citation type="journal article" date="2019" name="Int. J. Syst. Evol. Microbiol.">
        <title>The Global Catalogue of Microorganisms (GCM) 10K type strain sequencing project: providing services to taxonomists for standard genome sequencing and annotation.</title>
        <authorList>
            <consortium name="The Broad Institute Genomics Platform"/>
            <consortium name="The Broad Institute Genome Sequencing Center for Infectious Disease"/>
            <person name="Wu L."/>
            <person name="Ma J."/>
        </authorList>
    </citation>
    <scope>NUCLEOTIDE SEQUENCE [LARGE SCALE GENOMIC DNA]</scope>
    <source>
        <strain evidence="3 4">JCM 15933</strain>
    </source>
</reference>
<dbReference type="SUPFAM" id="SSF49785">
    <property type="entry name" value="Galactose-binding domain-like"/>
    <property type="match status" value="1"/>
</dbReference>
<accession>A0ABN1ZMF2</accession>
<organism evidence="3 4">
    <name type="scientific">Dactylosporangium maewongense</name>
    <dbReference type="NCBI Taxonomy" id="634393"/>
    <lineage>
        <taxon>Bacteria</taxon>
        <taxon>Bacillati</taxon>
        <taxon>Actinomycetota</taxon>
        <taxon>Actinomycetes</taxon>
        <taxon>Micromonosporales</taxon>
        <taxon>Micromonosporaceae</taxon>
        <taxon>Dactylosporangium</taxon>
    </lineage>
</organism>
<dbReference type="InterPro" id="IPR000421">
    <property type="entry name" value="FA58C"/>
</dbReference>
<comment type="caution">
    <text evidence="3">The sequence shown here is derived from an EMBL/GenBank/DDBJ whole genome shotgun (WGS) entry which is preliminary data.</text>
</comment>
<dbReference type="Gene3D" id="2.60.120.260">
    <property type="entry name" value="Galactose-binding domain-like"/>
    <property type="match status" value="1"/>
</dbReference>
<sequence length="509" mass="54461">MLLGGVLVIPAVAMPAPAAQAAVIPSVDQQIESQLRNMLNETLLASANSQLRALTRNVVSRQFDGDTNALLSTVIAEAEAGGIVDTSASWWQSFKSKTLNFVVNGYRYDPQIYIPNFGEGALPTSVVDVAVAPASDATTSVQGYYVDLNGVIRPTPYMIDETRVASYEVWVLSVNEKINYGGPVPVAPLQAQAQPAGPQATQAAGAGLAAACNPTGLRNNQGSEYLQRWRVPDRSSFGSLFEGKREMKLVVIGSIGGIIKTYFFPKVRKRDIDSWQNSDVFITTWDRAVWGNAIAYQWFELDGGGTTSTAVSVPVQGGGTITSTVSGQERDDNGGGAAVVFSESTFQEYDTGLIRFNMCSTGGDGGTGIENLACGALASASSTFSGYSPSRATDCNPDTRLGPAYSWANNSGTYPPNNPEWLQADFGVNKTFSRVVVKTSAGYPIRDYDIQVWNGISFLTVASVRGNTALSITSTFPSRTARLIRISGRSGPTHQLNYVRVNELEVYAV</sequence>
<evidence type="ECO:0000259" key="2">
    <source>
        <dbReference type="PROSITE" id="PS50022"/>
    </source>
</evidence>
<name>A0ABN1ZMF2_9ACTN</name>
<dbReference type="InterPro" id="IPR008979">
    <property type="entry name" value="Galactose-bd-like_sf"/>
</dbReference>
<evidence type="ECO:0000256" key="1">
    <source>
        <dbReference type="SAM" id="SignalP"/>
    </source>
</evidence>
<evidence type="ECO:0000313" key="3">
    <source>
        <dbReference type="EMBL" id="GAA1501109.1"/>
    </source>
</evidence>
<keyword evidence="1" id="KW-0732">Signal</keyword>
<dbReference type="EMBL" id="BAAAQD010000001">
    <property type="protein sequence ID" value="GAA1501109.1"/>
    <property type="molecule type" value="Genomic_DNA"/>
</dbReference>
<proteinExistence type="predicted"/>
<protein>
    <recommendedName>
        <fullName evidence="2">F5/8 type C domain-containing protein</fullName>
    </recommendedName>
</protein>
<dbReference type="PROSITE" id="PS50022">
    <property type="entry name" value="FA58C_3"/>
    <property type="match status" value="1"/>
</dbReference>
<dbReference type="Proteomes" id="UP001501470">
    <property type="component" value="Unassembled WGS sequence"/>
</dbReference>
<feature type="domain" description="F5/8 type C" evidence="2">
    <location>
        <begin position="359"/>
        <end position="509"/>
    </location>
</feature>
<keyword evidence="4" id="KW-1185">Reference proteome</keyword>
<dbReference type="Pfam" id="PF00754">
    <property type="entry name" value="F5_F8_type_C"/>
    <property type="match status" value="1"/>
</dbReference>
<feature type="chain" id="PRO_5046375256" description="F5/8 type C domain-containing protein" evidence="1">
    <location>
        <begin position="22"/>
        <end position="509"/>
    </location>
</feature>
<feature type="signal peptide" evidence="1">
    <location>
        <begin position="1"/>
        <end position="21"/>
    </location>
</feature>
<evidence type="ECO:0000313" key="4">
    <source>
        <dbReference type="Proteomes" id="UP001501470"/>
    </source>
</evidence>
<gene>
    <name evidence="3" type="ORF">GCM10009827_009170</name>
</gene>